<keyword evidence="2" id="KW-1185">Reference proteome</keyword>
<comment type="caution">
    <text evidence="1">The sequence shown here is derived from an EMBL/GenBank/DDBJ whole genome shotgun (WGS) entry which is preliminary data.</text>
</comment>
<accession>A0ABQ4WTI8</accession>
<dbReference type="Proteomes" id="UP001151760">
    <property type="component" value="Unassembled WGS sequence"/>
</dbReference>
<name>A0ABQ4WTI8_9ASTR</name>
<proteinExistence type="predicted"/>
<organism evidence="1 2">
    <name type="scientific">Tanacetum coccineum</name>
    <dbReference type="NCBI Taxonomy" id="301880"/>
    <lineage>
        <taxon>Eukaryota</taxon>
        <taxon>Viridiplantae</taxon>
        <taxon>Streptophyta</taxon>
        <taxon>Embryophyta</taxon>
        <taxon>Tracheophyta</taxon>
        <taxon>Spermatophyta</taxon>
        <taxon>Magnoliopsida</taxon>
        <taxon>eudicotyledons</taxon>
        <taxon>Gunneridae</taxon>
        <taxon>Pentapetalae</taxon>
        <taxon>asterids</taxon>
        <taxon>campanulids</taxon>
        <taxon>Asterales</taxon>
        <taxon>Asteraceae</taxon>
        <taxon>Asteroideae</taxon>
        <taxon>Anthemideae</taxon>
        <taxon>Anthemidinae</taxon>
        <taxon>Tanacetum</taxon>
    </lineage>
</organism>
<dbReference type="EMBL" id="BQNB010008920">
    <property type="protein sequence ID" value="GJS56196.1"/>
    <property type="molecule type" value="Genomic_DNA"/>
</dbReference>
<reference evidence="1" key="2">
    <citation type="submission" date="2022-01" db="EMBL/GenBank/DDBJ databases">
        <authorList>
            <person name="Yamashiro T."/>
            <person name="Shiraishi A."/>
            <person name="Satake H."/>
            <person name="Nakayama K."/>
        </authorList>
    </citation>
    <scope>NUCLEOTIDE SEQUENCE</scope>
</reference>
<gene>
    <name evidence="1" type="ORF">Tco_0629558</name>
</gene>
<evidence type="ECO:0000313" key="1">
    <source>
        <dbReference type="EMBL" id="GJS56196.1"/>
    </source>
</evidence>
<evidence type="ECO:0008006" key="3">
    <source>
        <dbReference type="Google" id="ProtNLM"/>
    </source>
</evidence>
<protein>
    <recommendedName>
        <fullName evidence="3">Reverse transcriptase domain-containing protein</fullName>
    </recommendedName>
</protein>
<reference evidence="1" key="1">
    <citation type="journal article" date="2022" name="Int. J. Mol. Sci.">
        <title>Draft Genome of Tanacetum Coccineum: Genomic Comparison of Closely Related Tanacetum-Family Plants.</title>
        <authorList>
            <person name="Yamashiro T."/>
            <person name="Shiraishi A."/>
            <person name="Nakayama K."/>
            <person name="Satake H."/>
        </authorList>
    </citation>
    <scope>NUCLEOTIDE SEQUENCE</scope>
</reference>
<evidence type="ECO:0000313" key="2">
    <source>
        <dbReference type="Proteomes" id="UP001151760"/>
    </source>
</evidence>
<sequence length="243" mass="27745">MRRAEPLETIFCGTPPPPHPTYRITARMSIRPQAPASFLSEEDAESPTYIEAPPGFRAAGIRQRDTPPSLVHLTEIPKICLPLCKRPWRTTPTPGYKVTESLAAGVARQDRPAVARANLYGFVDMEATSWYSHWRIHGRTGLYREAESTQFVIRDRPYHMTHSLILTEEDAIVSRVACAQLIGCQRQEKRSEGMSLCALTWWNSHVMTVGHDVAYAMTWTDLKKKMMDKYCPRNEMKKLELEL</sequence>